<dbReference type="AlphaFoldDB" id="A0A9D4ICZ3"/>
<dbReference type="Proteomes" id="UP000828390">
    <property type="component" value="Unassembled WGS sequence"/>
</dbReference>
<feature type="transmembrane region" description="Helical" evidence="1">
    <location>
        <begin position="84"/>
        <end position="105"/>
    </location>
</feature>
<gene>
    <name evidence="2" type="ORF">DPMN_172044</name>
</gene>
<name>A0A9D4ICZ3_DREPO</name>
<keyword evidence="1" id="KW-0472">Membrane</keyword>
<keyword evidence="1" id="KW-0812">Transmembrane</keyword>
<sequence>MMGAEITILVTIVVLIIMTTEVIEIVLTMLALRGQLDVVETMVDNAVRAKGEEVKPEVPVTNNVDVGNKVDRPKLVFGTLMVGVLYKIVIIFMLGNNVLFISILIF</sequence>
<accession>A0A9D4ICZ3</accession>
<evidence type="ECO:0000256" key="1">
    <source>
        <dbReference type="SAM" id="Phobius"/>
    </source>
</evidence>
<comment type="caution">
    <text evidence="2">The sequence shown here is derived from an EMBL/GenBank/DDBJ whole genome shotgun (WGS) entry which is preliminary data.</text>
</comment>
<evidence type="ECO:0000313" key="2">
    <source>
        <dbReference type="EMBL" id="KAH3770751.1"/>
    </source>
</evidence>
<feature type="transmembrane region" description="Helical" evidence="1">
    <location>
        <begin position="6"/>
        <end position="32"/>
    </location>
</feature>
<evidence type="ECO:0008006" key="4">
    <source>
        <dbReference type="Google" id="ProtNLM"/>
    </source>
</evidence>
<keyword evidence="1" id="KW-1133">Transmembrane helix</keyword>
<dbReference type="EMBL" id="JAIWYP010000009">
    <property type="protein sequence ID" value="KAH3770751.1"/>
    <property type="molecule type" value="Genomic_DNA"/>
</dbReference>
<organism evidence="2 3">
    <name type="scientific">Dreissena polymorpha</name>
    <name type="common">Zebra mussel</name>
    <name type="synonym">Mytilus polymorpha</name>
    <dbReference type="NCBI Taxonomy" id="45954"/>
    <lineage>
        <taxon>Eukaryota</taxon>
        <taxon>Metazoa</taxon>
        <taxon>Spiralia</taxon>
        <taxon>Lophotrochozoa</taxon>
        <taxon>Mollusca</taxon>
        <taxon>Bivalvia</taxon>
        <taxon>Autobranchia</taxon>
        <taxon>Heteroconchia</taxon>
        <taxon>Euheterodonta</taxon>
        <taxon>Imparidentia</taxon>
        <taxon>Neoheterodontei</taxon>
        <taxon>Myida</taxon>
        <taxon>Dreissenoidea</taxon>
        <taxon>Dreissenidae</taxon>
        <taxon>Dreissena</taxon>
    </lineage>
</organism>
<evidence type="ECO:0000313" key="3">
    <source>
        <dbReference type="Proteomes" id="UP000828390"/>
    </source>
</evidence>
<protein>
    <recommendedName>
        <fullName evidence="4">Transmembrane protein</fullName>
    </recommendedName>
</protein>
<keyword evidence="3" id="KW-1185">Reference proteome</keyword>
<reference evidence="2" key="1">
    <citation type="journal article" date="2019" name="bioRxiv">
        <title>The Genome of the Zebra Mussel, Dreissena polymorpha: A Resource for Invasive Species Research.</title>
        <authorList>
            <person name="McCartney M.A."/>
            <person name="Auch B."/>
            <person name="Kono T."/>
            <person name="Mallez S."/>
            <person name="Zhang Y."/>
            <person name="Obille A."/>
            <person name="Becker A."/>
            <person name="Abrahante J.E."/>
            <person name="Garbe J."/>
            <person name="Badalamenti J.P."/>
            <person name="Herman A."/>
            <person name="Mangelson H."/>
            <person name="Liachko I."/>
            <person name="Sullivan S."/>
            <person name="Sone E.D."/>
            <person name="Koren S."/>
            <person name="Silverstein K.A.T."/>
            <person name="Beckman K.B."/>
            <person name="Gohl D.M."/>
        </authorList>
    </citation>
    <scope>NUCLEOTIDE SEQUENCE</scope>
    <source>
        <strain evidence="2">Duluth1</strain>
        <tissue evidence="2">Whole animal</tissue>
    </source>
</reference>
<reference evidence="2" key="2">
    <citation type="submission" date="2020-11" db="EMBL/GenBank/DDBJ databases">
        <authorList>
            <person name="McCartney M.A."/>
            <person name="Auch B."/>
            <person name="Kono T."/>
            <person name="Mallez S."/>
            <person name="Becker A."/>
            <person name="Gohl D.M."/>
            <person name="Silverstein K.A.T."/>
            <person name="Koren S."/>
            <person name="Bechman K.B."/>
            <person name="Herman A."/>
            <person name="Abrahante J.E."/>
            <person name="Garbe J."/>
        </authorList>
    </citation>
    <scope>NUCLEOTIDE SEQUENCE</scope>
    <source>
        <strain evidence="2">Duluth1</strain>
        <tissue evidence="2">Whole animal</tissue>
    </source>
</reference>
<proteinExistence type="predicted"/>